<evidence type="ECO:0000256" key="4">
    <source>
        <dbReference type="ARBA" id="ARBA00023038"/>
    </source>
</evidence>
<dbReference type="STRING" id="568069.A0A1J1I2D7"/>
<dbReference type="CDD" id="cd09438">
    <property type="entry name" value="LIM3_Ajuba_like"/>
    <property type="match status" value="1"/>
</dbReference>
<dbReference type="GO" id="GO:0005667">
    <property type="term" value="C:transcription regulator complex"/>
    <property type="evidence" value="ECO:0007669"/>
    <property type="project" value="TreeGrafter"/>
</dbReference>
<accession>A0A1J1I2D7</accession>
<dbReference type="Gene3D" id="2.10.110.10">
    <property type="entry name" value="Cysteine Rich Protein"/>
    <property type="match status" value="3"/>
</dbReference>
<dbReference type="GO" id="GO:0046872">
    <property type="term" value="F:metal ion binding"/>
    <property type="evidence" value="ECO:0007669"/>
    <property type="project" value="UniProtKB-KW"/>
</dbReference>
<dbReference type="InterPro" id="IPR047172">
    <property type="entry name" value="Ajuba-like"/>
</dbReference>
<dbReference type="Pfam" id="PF00412">
    <property type="entry name" value="LIM"/>
    <property type="match status" value="3"/>
</dbReference>
<dbReference type="GO" id="GO:0035331">
    <property type="term" value="P:negative regulation of hippo signaling"/>
    <property type="evidence" value="ECO:0007669"/>
    <property type="project" value="TreeGrafter"/>
</dbReference>
<feature type="region of interest" description="Disordered" evidence="7">
    <location>
        <begin position="238"/>
        <end position="283"/>
    </location>
</feature>
<dbReference type="Proteomes" id="UP000183832">
    <property type="component" value="Unassembled WGS sequence"/>
</dbReference>
<dbReference type="GO" id="GO:0003714">
    <property type="term" value="F:transcription corepressor activity"/>
    <property type="evidence" value="ECO:0007669"/>
    <property type="project" value="TreeGrafter"/>
</dbReference>
<evidence type="ECO:0000256" key="7">
    <source>
        <dbReference type="SAM" id="MobiDB-lite"/>
    </source>
</evidence>
<dbReference type="GO" id="GO:0005912">
    <property type="term" value="C:adherens junction"/>
    <property type="evidence" value="ECO:0007669"/>
    <property type="project" value="TreeGrafter"/>
</dbReference>
<evidence type="ECO:0000313" key="9">
    <source>
        <dbReference type="EMBL" id="CRK94503.1"/>
    </source>
</evidence>
<dbReference type="CDD" id="cd09355">
    <property type="entry name" value="LIM2_Ajuba_like"/>
    <property type="match status" value="1"/>
</dbReference>
<proteinExistence type="predicted"/>
<evidence type="ECO:0000256" key="5">
    <source>
        <dbReference type="PROSITE-ProRule" id="PRU00125"/>
    </source>
</evidence>
<keyword evidence="6" id="KW-0175">Coiled coil</keyword>
<dbReference type="InterPro" id="IPR001781">
    <property type="entry name" value="Znf_LIM"/>
</dbReference>
<dbReference type="InterPro" id="IPR047247">
    <property type="entry name" value="Ajuba-like_LIM2"/>
</dbReference>
<keyword evidence="3 5" id="KW-0862">Zinc</keyword>
<evidence type="ECO:0000256" key="3">
    <source>
        <dbReference type="ARBA" id="ARBA00022833"/>
    </source>
</evidence>
<reference evidence="9 10" key="1">
    <citation type="submission" date="2015-04" db="EMBL/GenBank/DDBJ databases">
        <authorList>
            <person name="Syromyatnikov M.Y."/>
            <person name="Popov V.N."/>
        </authorList>
    </citation>
    <scope>NUCLEOTIDE SEQUENCE [LARGE SCALE GENOMIC DNA]</scope>
</reference>
<evidence type="ECO:0000256" key="2">
    <source>
        <dbReference type="ARBA" id="ARBA00022737"/>
    </source>
</evidence>
<evidence type="ECO:0000313" key="10">
    <source>
        <dbReference type="Proteomes" id="UP000183832"/>
    </source>
</evidence>
<feature type="coiled-coil region" evidence="6">
    <location>
        <begin position="411"/>
        <end position="438"/>
    </location>
</feature>
<dbReference type="OrthoDB" id="25414at2759"/>
<gene>
    <name evidence="9" type="ORF">CLUMA_CG008008</name>
</gene>
<feature type="domain" description="LIM zinc-binding" evidence="8">
    <location>
        <begin position="587"/>
        <end position="659"/>
    </location>
</feature>
<dbReference type="PANTHER" id="PTHR24219:SF4">
    <property type="entry name" value="LIM DOMAIN-CONTAINING PROTEIN JUB"/>
    <property type="match status" value="1"/>
</dbReference>
<dbReference type="GO" id="GO:0001666">
    <property type="term" value="P:response to hypoxia"/>
    <property type="evidence" value="ECO:0007669"/>
    <property type="project" value="TreeGrafter"/>
</dbReference>
<dbReference type="GO" id="GO:0000932">
    <property type="term" value="C:P-body"/>
    <property type="evidence" value="ECO:0007669"/>
    <property type="project" value="TreeGrafter"/>
</dbReference>
<protein>
    <submittedName>
        <fullName evidence="9">CLUMA_CG008008, isoform A</fullName>
    </submittedName>
</protein>
<feature type="domain" description="LIM zinc-binding" evidence="8">
    <location>
        <begin position="440"/>
        <end position="501"/>
    </location>
</feature>
<feature type="compositionally biased region" description="Polar residues" evidence="7">
    <location>
        <begin position="218"/>
        <end position="228"/>
    </location>
</feature>
<evidence type="ECO:0000256" key="6">
    <source>
        <dbReference type="SAM" id="Coils"/>
    </source>
</evidence>
<dbReference type="PROSITE" id="PS00478">
    <property type="entry name" value="LIM_DOMAIN_1"/>
    <property type="match status" value="1"/>
</dbReference>
<dbReference type="SMART" id="SM00132">
    <property type="entry name" value="LIM"/>
    <property type="match status" value="3"/>
</dbReference>
<dbReference type="FunFam" id="2.10.110.10:FF:000028">
    <property type="entry name" value="LIM domain-containing protein 1"/>
    <property type="match status" value="1"/>
</dbReference>
<dbReference type="CDD" id="cd09352">
    <property type="entry name" value="LIM1_Ajuba_like"/>
    <property type="match status" value="1"/>
</dbReference>
<feature type="compositionally biased region" description="Polar residues" evidence="7">
    <location>
        <begin position="240"/>
        <end position="274"/>
    </location>
</feature>
<dbReference type="InterPro" id="IPR047248">
    <property type="entry name" value="Ajuba-like_LIM3"/>
</dbReference>
<keyword evidence="2" id="KW-0677">Repeat</keyword>
<dbReference type="PROSITE" id="PS50023">
    <property type="entry name" value="LIM_DOMAIN_2"/>
    <property type="match status" value="3"/>
</dbReference>
<sequence>MSNNPNEALLYRLQQMNLDNGSPDYEHFVQNPPPIIRHGSQPSSYQQQVYQYMPEDIPGGIYENVEYSSGSRVQVTDLDAIDLQKFESNNAKAQPQLKAFGGKGNYPQDVENLRYAHTPQPSDVEPSPIYENLQIISGQQAQPQASPANKSIYYYERSGSNSPQIPYHGQREHLGSDSLVLNTTASSRYINIASGGNVYHDASASLPASSNNLPQKAMNRTGSVQQQRQPINKDYVQINPPINFQNHSQNSSPSRSLNRPYSSPTKSIGSTGSRPTLEEINGSDYVCMSGGTLTKKLQQVKVPPQPGQQQQQLQQPQVVFQKPPAIPPLANIDLKMNYVTPANELPQAQYSTAANQQIDAIAVAKQSVNFNNLSNSPTAVSPTPSNLSAGSGKIKFKNLLPYSVTSRPAGKTEAERKIEELTRKLEEEMEKNEEQGEYFGICHTCKEKVTGAGQACQAMGNLYHTNCFICCSCGRALRGKAFYNVHGRVYCEEDYLVVFLVFLLKSVDCLINERIFQYSGFQQTAEKCNICGHLIMEMILHAMGKSYHPGCFRCCVCNECLDGVPFTVDVDNKIYCVNDYHHLFAPKCAGCKKSITPVQNPDANTEETVRVVSMDKDFHVDCYVCESCNMQLTDEPDKRCYPLDGHLLCRNCHLQRINSHNRMLEPATVSYQFLG</sequence>
<dbReference type="GO" id="GO:0005634">
    <property type="term" value="C:nucleus"/>
    <property type="evidence" value="ECO:0007669"/>
    <property type="project" value="TreeGrafter"/>
</dbReference>
<keyword evidence="1 5" id="KW-0479">Metal-binding</keyword>
<feature type="region of interest" description="Disordered" evidence="7">
    <location>
        <begin position="209"/>
        <end position="228"/>
    </location>
</feature>
<organism evidence="9 10">
    <name type="scientific">Clunio marinus</name>
    <dbReference type="NCBI Taxonomy" id="568069"/>
    <lineage>
        <taxon>Eukaryota</taxon>
        <taxon>Metazoa</taxon>
        <taxon>Ecdysozoa</taxon>
        <taxon>Arthropoda</taxon>
        <taxon>Hexapoda</taxon>
        <taxon>Insecta</taxon>
        <taxon>Pterygota</taxon>
        <taxon>Neoptera</taxon>
        <taxon>Endopterygota</taxon>
        <taxon>Diptera</taxon>
        <taxon>Nematocera</taxon>
        <taxon>Chironomoidea</taxon>
        <taxon>Chironomidae</taxon>
        <taxon>Clunio</taxon>
    </lineage>
</organism>
<keyword evidence="10" id="KW-1185">Reference proteome</keyword>
<dbReference type="AlphaFoldDB" id="A0A1J1I2D7"/>
<feature type="domain" description="LIM zinc-binding" evidence="8">
    <location>
        <begin position="526"/>
        <end position="586"/>
    </location>
</feature>
<dbReference type="SUPFAM" id="SSF57716">
    <property type="entry name" value="Glucocorticoid receptor-like (DNA-binding domain)"/>
    <property type="match status" value="3"/>
</dbReference>
<keyword evidence="4 5" id="KW-0440">LIM domain</keyword>
<name>A0A1J1I2D7_9DIPT</name>
<evidence type="ECO:0000259" key="8">
    <source>
        <dbReference type="PROSITE" id="PS50023"/>
    </source>
</evidence>
<dbReference type="EMBL" id="CVRI01000039">
    <property type="protein sequence ID" value="CRK94503.1"/>
    <property type="molecule type" value="Genomic_DNA"/>
</dbReference>
<dbReference type="InterPro" id="IPR047245">
    <property type="entry name" value="Ajuba-like_LIM1"/>
</dbReference>
<dbReference type="PANTHER" id="PTHR24219">
    <property type="entry name" value="LIM DOMAIN-CONTAINING PROTEIN JUB"/>
    <property type="match status" value="1"/>
</dbReference>
<dbReference type="GO" id="GO:0007010">
    <property type="term" value="P:cytoskeleton organization"/>
    <property type="evidence" value="ECO:0007669"/>
    <property type="project" value="TreeGrafter"/>
</dbReference>
<dbReference type="FunFam" id="2.10.110.10:FF:000037">
    <property type="entry name" value="LIM domain-containing protein 1"/>
    <property type="match status" value="1"/>
</dbReference>
<evidence type="ECO:0000256" key="1">
    <source>
        <dbReference type="ARBA" id="ARBA00022723"/>
    </source>
</evidence>